<dbReference type="STRING" id="913774.A0A0C3DVV0"/>
<proteinExistence type="predicted"/>
<dbReference type="AlphaFoldDB" id="A0A0C3DVV0"/>
<dbReference type="PANTHER" id="PTHR11750">
    <property type="entry name" value="PROTEIN N-TERMINAL AMIDASE"/>
    <property type="match status" value="1"/>
</dbReference>
<dbReference type="InterPro" id="IPR003010">
    <property type="entry name" value="C-N_Hydrolase"/>
</dbReference>
<keyword evidence="3" id="KW-1185">Reference proteome</keyword>
<organism evidence="2 3">
    <name type="scientific">Oidiodendron maius (strain Zn)</name>
    <dbReference type="NCBI Taxonomy" id="913774"/>
    <lineage>
        <taxon>Eukaryota</taxon>
        <taxon>Fungi</taxon>
        <taxon>Dikarya</taxon>
        <taxon>Ascomycota</taxon>
        <taxon>Pezizomycotina</taxon>
        <taxon>Leotiomycetes</taxon>
        <taxon>Leotiomycetes incertae sedis</taxon>
        <taxon>Myxotrichaceae</taxon>
        <taxon>Oidiodendron</taxon>
    </lineage>
</organism>
<dbReference type="Pfam" id="PF00795">
    <property type="entry name" value="CN_hydrolase"/>
    <property type="match status" value="1"/>
</dbReference>
<reference evidence="2 3" key="1">
    <citation type="submission" date="2014-04" db="EMBL/GenBank/DDBJ databases">
        <authorList>
            <consortium name="DOE Joint Genome Institute"/>
            <person name="Kuo A."/>
            <person name="Martino E."/>
            <person name="Perotto S."/>
            <person name="Kohler A."/>
            <person name="Nagy L.G."/>
            <person name="Floudas D."/>
            <person name="Copeland A."/>
            <person name="Barry K.W."/>
            <person name="Cichocki N."/>
            <person name="Veneault-Fourrey C."/>
            <person name="LaButti K."/>
            <person name="Lindquist E.A."/>
            <person name="Lipzen A."/>
            <person name="Lundell T."/>
            <person name="Morin E."/>
            <person name="Murat C."/>
            <person name="Sun H."/>
            <person name="Tunlid A."/>
            <person name="Henrissat B."/>
            <person name="Grigoriev I.V."/>
            <person name="Hibbett D.S."/>
            <person name="Martin F."/>
            <person name="Nordberg H.P."/>
            <person name="Cantor M.N."/>
            <person name="Hua S.X."/>
        </authorList>
    </citation>
    <scope>NUCLEOTIDE SEQUENCE [LARGE SCALE GENOMIC DNA]</scope>
    <source>
        <strain evidence="2 3">Zn</strain>
    </source>
</reference>
<name>A0A0C3DVV0_OIDMZ</name>
<dbReference type="Gene3D" id="3.60.110.10">
    <property type="entry name" value="Carbon-nitrogen hydrolase"/>
    <property type="match status" value="1"/>
</dbReference>
<evidence type="ECO:0000313" key="2">
    <source>
        <dbReference type="EMBL" id="KIN06203.1"/>
    </source>
</evidence>
<dbReference type="HOGENOM" id="CLU_009854_1_1_1"/>
<gene>
    <name evidence="2" type="ORF">OIDMADRAFT_176302</name>
</gene>
<dbReference type="InParanoid" id="A0A0C3DVV0"/>
<protein>
    <recommendedName>
        <fullName evidence="1">CN hydrolase domain-containing protein</fullName>
    </recommendedName>
</protein>
<reference evidence="3" key="2">
    <citation type="submission" date="2015-01" db="EMBL/GenBank/DDBJ databases">
        <title>Evolutionary Origins and Diversification of the Mycorrhizal Mutualists.</title>
        <authorList>
            <consortium name="DOE Joint Genome Institute"/>
            <consortium name="Mycorrhizal Genomics Consortium"/>
            <person name="Kohler A."/>
            <person name="Kuo A."/>
            <person name="Nagy L.G."/>
            <person name="Floudas D."/>
            <person name="Copeland A."/>
            <person name="Barry K.W."/>
            <person name="Cichocki N."/>
            <person name="Veneault-Fourrey C."/>
            <person name="LaButti K."/>
            <person name="Lindquist E.A."/>
            <person name="Lipzen A."/>
            <person name="Lundell T."/>
            <person name="Morin E."/>
            <person name="Murat C."/>
            <person name="Riley R."/>
            <person name="Ohm R."/>
            <person name="Sun H."/>
            <person name="Tunlid A."/>
            <person name="Henrissat B."/>
            <person name="Grigoriev I.V."/>
            <person name="Hibbett D.S."/>
            <person name="Martin F."/>
        </authorList>
    </citation>
    <scope>NUCLEOTIDE SEQUENCE [LARGE SCALE GENOMIC DNA]</scope>
    <source>
        <strain evidence="3">Zn</strain>
    </source>
</reference>
<evidence type="ECO:0000259" key="1">
    <source>
        <dbReference type="PROSITE" id="PS50263"/>
    </source>
</evidence>
<dbReference type="Proteomes" id="UP000054321">
    <property type="component" value="Unassembled WGS sequence"/>
</dbReference>
<dbReference type="CDD" id="cd07566">
    <property type="entry name" value="ScNTA1_like"/>
    <property type="match status" value="1"/>
</dbReference>
<dbReference type="SUPFAM" id="SSF56317">
    <property type="entry name" value="Carbon-nitrogen hydrolase"/>
    <property type="match status" value="1"/>
</dbReference>
<accession>A0A0C3DVV0</accession>
<evidence type="ECO:0000313" key="3">
    <source>
        <dbReference type="Proteomes" id="UP000054321"/>
    </source>
</evidence>
<dbReference type="OrthoDB" id="201515at2759"/>
<dbReference type="EMBL" id="KN832871">
    <property type="protein sequence ID" value="KIN06203.1"/>
    <property type="molecule type" value="Genomic_DNA"/>
</dbReference>
<dbReference type="PROSITE" id="PS50263">
    <property type="entry name" value="CN_HYDROLASE"/>
    <property type="match status" value="1"/>
</dbReference>
<dbReference type="InterPro" id="IPR036526">
    <property type="entry name" value="C-N_Hydrolase_sf"/>
</dbReference>
<dbReference type="GO" id="GO:0008418">
    <property type="term" value="F:protein-N-terminal asparagine amidohydrolase activity"/>
    <property type="evidence" value="ECO:0007669"/>
    <property type="project" value="InterPro"/>
</dbReference>
<dbReference type="PANTHER" id="PTHR11750:SF26">
    <property type="entry name" value="PROTEIN N-TERMINAL AMIDASE"/>
    <property type="match status" value="1"/>
</dbReference>
<dbReference type="GO" id="GO:0030163">
    <property type="term" value="P:protein catabolic process"/>
    <property type="evidence" value="ECO:0007669"/>
    <property type="project" value="TreeGrafter"/>
</dbReference>
<sequence>MKIGCLQFNPQVGDVENNIKRAEAILADGDPKDLDLLILPEMAFSGYNFKSLEHISPYLEPTVAGTTAEWAKNIAMKYGCVVVAGYPEKAAASPVDMELTKRFNSAILVHPQGTTIANYRKSFLYYTDETWADESPDSFFSGEIEGLGRTVLGICMDLNPYKFKAPWVEFEFAHHALRKDAELVIVSMAWSTLHNHESYTQEPQEPDIDSLIYWAERLAPIIRGKFQQEIIVVLANRCGSEGDTVYVGTSCVLGIKEGEVSIYGILGRGEERLLLADTQGSKNSLWEFPDLL</sequence>
<dbReference type="InterPro" id="IPR039703">
    <property type="entry name" value="Nta1"/>
</dbReference>
<feature type="domain" description="CN hydrolase" evidence="1">
    <location>
        <begin position="1"/>
        <end position="280"/>
    </location>
</feature>
<dbReference type="GO" id="GO:0070773">
    <property type="term" value="F:protein-N-terminal glutamine amidohydrolase activity"/>
    <property type="evidence" value="ECO:0007669"/>
    <property type="project" value="InterPro"/>
</dbReference>